<evidence type="ECO:0000313" key="3">
    <source>
        <dbReference type="Proteomes" id="UP001623592"/>
    </source>
</evidence>
<sequence length="175" mass="20733">MNNNYDLILLTSKYFNELYNWQIAETHFDYYTCRPVNLANSYNEYTNKLKKSMQCKKTYILINQDIFNIPLGKISLFNYNPRNHSAEFGYYMPEPNRNKGLGSIMLKLFIAKAFKDTTLNLNKLYATTSSNNLASINLLKKFNFRLDGQMREHYWIGENKYNQLIFSILKKEAKL</sequence>
<dbReference type="Pfam" id="PF13302">
    <property type="entry name" value="Acetyltransf_3"/>
    <property type="match status" value="1"/>
</dbReference>
<organism evidence="2 3">
    <name type="scientific">Clostridium neuense</name>
    <dbReference type="NCBI Taxonomy" id="1728934"/>
    <lineage>
        <taxon>Bacteria</taxon>
        <taxon>Bacillati</taxon>
        <taxon>Bacillota</taxon>
        <taxon>Clostridia</taxon>
        <taxon>Eubacteriales</taxon>
        <taxon>Clostridiaceae</taxon>
        <taxon>Clostridium</taxon>
    </lineage>
</organism>
<dbReference type="PANTHER" id="PTHR43441">
    <property type="entry name" value="RIBOSOMAL-PROTEIN-SERINE ACETYLTRANSFERASE"/>
    <property type="match status" value="1"/>
</dbReference>
<dbReference type="PANTHER" id="PTHR43441:SF11">
    <property type="entry name" value="RIBOSOMAL-PROTEIN-SERINE ACETYLTRANSFERASE"/>
    <property type="match status" value="1"/>
</dbReference>
<keyword evidence="3" id="KW-1185">Reference proteome</keyword>
<proteinExistence type="predicted"/>
<gene>
    <name evidence="2" type="ORF">ACJDT4_20790</name>
</gene>
<reference evidence="2 3" key="1">
    <citation type="submission" date="2024-11" db="EMBL/GenBank/DDBJ databases">
        <authorList>
            <person name="Heng Y.C."/>
            <person name="Lim A.C.H."/>
            <person name="Lee J.K.Y."/>
            <person name="Kittelmann S."/>
        </authorList>
    </citation>
    <scope>NUCLEOTIDE SEQUENCE [LARGE SCALE GENOMIC DNA]</scope>
    <source>
        <strain evidence="2 3">WILCCON 0114</strain>
    </source>
</reference>
<evidence type="ECO:0000259" key="1">
    <source>
        <dbReference type="PROSITE" id="PS51186"/>
    </source>
</evidence>
<dbReference type="EC" id="2.3.-.-" evidence="2"/>
<dbReference type="PROSITE" id="PS51186">
    <property type="entry name" value="GNAT"/>
    <property type="match status" value="1"/>
</dbReference>
<dbReference type="InterPro" id="IPR016181">
    <property type="entry name" value="Acyl_CoA_acyltransferase"/>
</dbReference>
<evidence type="ECO:0000313" key="2">
    <source>
        <dbReference type="EMBL" id="MFL0252849.1"/>
    </source>
</evidence>
<name>A0ABW8TJY2_9CLOT</name>
<comment type="caution">
    <text evidence="2">The sequence shown here is derived from an EMBL/GenBank/DDBJ whole genome shotgun (WGS) entry which is preliminary data.</text>
</comment>
<dbReference type="SUPFAM" id="SSF55729">
    <property type="entry name" value="Acyl-CoA N-acyltransferases (Nat)"/>
    <property type="match status" value="1"/>
</dbReference>
<dbReference type="Proteomes" id="UP001623592">
    <property type="component" value="Unassembled WGS sequence"/>
</dbReference>
<accession>A0ABW8TJY2</accession>
<feature type="domain" description="N-acetyltransferase" evidence="1">
    <location>
        <begin position="5"/>
        <end position="163"/>
    </location>
</feature>
<dbReference type="GO" id="GO:0016746">
    <property type="term" value="F:acyltransferase activity"/>
    <property type="evidence" value="ECO:0007669"/>
    <property type="project" value="UniProtKB-KW"/>
</dbReference>
<dbReference type="InterPro" id="IPR051908">
    <property type="entry name" value="Ribosomal_N-acetyltransferase"/>
</dbReference>
<dbReference type="Gene3D" id="3.40.630.30">
    <property type="match status" value="1"/>
</dbReference>
<dbReference type="InterPro" id="IPR000182">
    <property type="entry name" value="GNAT_dom"/>
</dbReference>
<dbReference type="EMBL" id="JBJIAA010000021">
    <property type="protein sequence ID" value="MFL0252849.1"/>
    <property type="molecule type" value="Genomic_DNA"/>
</dbReference>
<dbReference type="RefSeq" id="WP_406789506.1">
    <property type="nucleotide sequence ID" value="NZ_JBJIAA010000021.1"/>
</dbReference>
<keyword evidence="2" id="KW-0012">Acyltransferase</keyword>
<protein>
    <submittedName>
        <fullName evidence="2">GNAT family N-acetyltransferase</fullName>
        <ecNumber evidence="2">2.3.-.-</ecNumber>
    </submittedName>
</protein>
<keyword evidence="2" id="KW-0808">Transferase</keyword>